<feature type="binding site" evidence="13">
    <location>
        <begin position="22"/>
        <end position="23"/>
    </location>
    <ligand>
        <name>phosphoenolpyruvate</name>
        <dbReference type="ChEBI" id="CHEBI:58702"/>
    </ligand>
</feature>
<evidence type="ECO:0000256" key="10">
    <source>
        <dbReference type="ARBA" id="ARBA00023317"/>
    </source>
</evidence>
<comment type="pathway">
    <text evidence="2 13">Cell wall biogenesis; peptidoglycan biosynthesis.</text>
</comment>
<feature type="binding site" evidence="13">
    <location>
        <begin position="123"/>
        <end position="127"/>
    </location>
    <ligand>
        <name>UDP-N-acetyl-alpha-D-glucosamine</name>
        <dbReference type="ChEBI" id="CHEBI:57705"/>
    </ligand>
</feature>
<evidence type="ECO:0000256" key="12">
    <source>
        <dbReference type="ARBA" id="ARBA00047527"/>
    </source>
</evidence>
<dbReference type="GO" id="GO:0051301">
    <property type="term" value="P:cell division"/>
    <property type="evidence" value="ECO:0007669"/>
    <property type="project" value="UniProtKB-KW"/>
</dbReference>
<feature type="binding site" evidence="13">
    <location>
        <position position="94"/>
    </location>
    <ligand>
        <name>UDP-N-acetyl-alpha-D-glucosamine</name>
        <dbReference type="ChEBI" id="CHEBI:57705"/>
    </ligand>
</feature>
<dbReference type="GO" id="GO:0008360">
    <property type="term" value="P:regulation of cell shape"/>
    <property type="evidence" value="ECO:0007669"/>
    <property type="project" value="UniProtKB-KW"/>
</dbReference>
<feature type="modified residue" description="2-(S-cysteinyl)pyruvic acid O-phosphothioketal" evidence="13">
    <location>
        <position position="118"/>
    </location>
</feature>
<dbReference type="InterPro" id="IPR001986">
    <property type="entry name" value="Enolpyruvate_Tfrase_dom"/>
</dbReference>
<keyword evidence="5 13" id="KW-0808">Transferase</keyword>
<dbReference type="EC" id="2.5.1.7" evidence="13"/>
<dbReference type="EMBL" id="CYSD01000001">
    <property type="protein sequence ID" value="CUH74642.1"/>
    <property type="molecule type" value="Genomic_DNA"/>
</dbReference>
<evidence type="ECO:0000256" key="8">
    <source>
        <dbReference type="ARBA" id="ARBA00023306"/>
    </source>
</evidence>
<evidence type="ECO:0000256" key="1">
    <source>
        <dbReference type="ARBA" id="ARBA00004496"/>
    </source>
</evidence>
<dbReference type="Gene3D" id="3.65.10.10">
    <property type="entry name" value="Enolpyruvate transferase domain"/>
    <property type="match status" value="2"/>
</dbReference>
<dbReference type="InterPro" id="IPR050068">
    <property type="entry name" value="MurA_subfamily"/>
</dbReference>
<evidence type="ECO:0000259" key="14">
    <source>
        <dbReference type="Pfam" id="PF00275"/>
    </source>
</evidence>
<evidence type="ECO:0000256" key="11">
    <source>
        <dbReference type="ARBA" id="ARBA00038367"/>
    </source>
</evidence>
<dbReference type="Proteomes" id="UP000052022">
    <property type="component" value="Unassembled WGS sequence"/>
</dbReference>
<evidence type="ECO:0000313" key="16">
    <source>
        <dbReference type="Proteomes" id="UP000052022"/>
    </source>
</evidence>
<dbReference type="InterPro" id="IPR013792">
    <property type="entry name" value="RNA3'P_cycl/enolpyr_Trfase_a/b"/>
</dbReference>
<evidence type="ECO:0000256" key="2">
    <source>
        <dbReference type="ARBA" id="ARBA00004752"/>
    </source>
</evidence>
<dbReference type="InterPro" id="IPR036968">
    <property type="entry name" value="Enolpyruvate_Tfrase_sf"/>
</dbReference>
<dbReference type="AlphaFoldDB" id="A0A0P1FZP8"/>
<feature type="domain" description="Enolpyruvate transferase" evidence="14">
    <location>
        <begin position="7"/>
        <end position="410"/>
    </location>
</feature>
<evidence type="ECO:0000256" key="9">
    <source>
        <dbReference type="ARBA" id="ARBA00023316"/>
    </source>
</evidence>
<dbReference type="UniPathway" id="UPA00219"/>
<sequence length="423" mass="44829">MDSILVTGNGPLHGEIPIAGAKNACLTLMPATLLSEEPLTLTNAPRLSDIRTMTTLLQSLGAEVSALNDGQVLAMSSHGLDNHTAHYDIVRKMRASILVLGPMLAREGHAVVSLPGGCAIGARPVDLHLKALEAMGAELDLKDGYVHARAPKGRLQGGVVDFPIVSVGATENALLAATLAKGTTVIKNAAREPEIVDLADCLRKMGAQIEGDGTSTITIQGVDRLNGATHPVVTDRIELGTYMLAPAICGGEVELLGGRRNLLEAFCQKLEETGLEVTDTEKGLKVARKNGRVKAVDVVTEPFPGFPTDLQAQFMALMCTAEGTATLEEKIFENRFMHAPELIRMGAKIEVQGGTAKVTGVEKLKGAPVMATDLRASVSLILAGMAAEGETRVSRVYHLDRGYEHVVRKLSGVGATIERIKED</sequence>
<dbReference type="RefSeq" id="WP_058288190.1">
    <property type="nucleotide sequence ID" value="NZ_CYSD01000001.1"/>
</dbReference>
<dbReference type="GO" id="GO:0071555">
    <property type="term" value="P:cell wall organization"/>
    <property type="evidence" value="ECO:0007669"/>
    <property type="project" value="UniProtKB-KW"/>
</dbReference>
<comment type="catalytic activity">
    <reaction evidence="12 13">
        <text>phosphoenolpyruvate + UDP-N-acetyl-alpha-D-glucosamine = UDP-N-acetyl-3-O-(1-carboxyvinyl)-alpha-D-glucosamine + phosphate</text>
        <dbReference type="Rhea" id="RHEA:18681"/>
        <dbReference type="ChEBI" id="CHEBI:43474"/>
        <dbReference type="ChEBI" id="CHEBI:57705"/>
        <dbReference type="ChEBI" id="CHEBI:58702"/>
        <dbReference type="ChEBI" id="CHEBI:68483"/>
        <dbReference type="EC" id="2.5.1.7"/>
    </reaction>
</comment>
<evidence type="ECO:0000256" key="5">
    <source>
        <dbReference type="ARBA" id="ARBA00022679"/>
    </source>
</evidence>
<name>A0A0P1FZP8_9RHOB</name>
<dbReference type="HAMAP" id="MF_00111">
    <property type="entry name" value="MurA"/>
    <property type="match status" value="1"/>
</dbReference>
<evidence type="ECO:0000313" key="15">
    <source>
        <dbReference type="EMBL" id="CUH74642.1"/>
    </source>
</evidence>
<proteinExistence type="inferred from homology"/>
<feature type="binding site" evidence="13">
    <location>
        <position position="331"/>
    </location>
    <ligand>
        <name>UDP-N-acetyl-alpha-D-glucosamine</name>
        <dbReference type="ChEBI" id="CHEBI:57705"/>
    </ligand>
</feature>
<comment type="caution">
    <text evidence="13">Lacks conserved residue(s) required for the propagation of feature annotation.</text>
</comment>
<evidence type="ECO:0000256" key="7">
    <source>
        <dbReference type="ARBA" id="ARBA00022984"/>
    </source>
</evidence>
<dbReference type="PANTHER" id="PTHR43783:SF1">
    <property type="entry name" value="UDP-N-ACETYLGLUCOSAMINE 1-CARBOXYVINYLTRANSFERASE"/>
    <property type="match status" value="1"/>
</dbReference>
<dbReference type="Pfam" id="PF00275">
    <property type="entry name" value="EPSP_synthase"/>
    <property type="match status" value="1"/>
</dbReference>
<dbReference type="GO" id="GO:0005737">
    <property type="term" value="C:cytoplasm"/>
    <property type="evidence" value="ECO:0007669"/>
    <property type="project" value="UniProtKB-SubCell"/>
</dbReference>
<keyword evidence="7 13" id="KW-0573">Peptidoglycan synthesis</keyword>
<dbReference type="GO" id="GO:0019277">
    <property type="term" value="P:UDP-N-acetylgalactosamine biosynthetic process"/>
    <property type="evidence" value="ECO:0007669"/>
    <property type="project" value="InterPro"/>
</dbReference>
<dbReference type="CDD" id="cd01555">
    <property type="entry name" value="UdpNAET"/>
    <property type="match status" value="1"/>
</dbReference>
<dbReference type="STRING" id="928856.SAMN04488049_12417"/>
<keyword evidence="4 13" id="KW-0132">Cell division</keyword>
<accession>A0A0P1FZP8</accession>
<dbReference type="PANTHER" id="PTHR43783">
    <property type="entry name" value="UDP-N-ACETYLGLUCOSAMINE 1-CARBOXYVINYLTRANSFERASE"/>
    <property type="match status" value="1"/>
</dbReference>
<feature type="binding site" evidence="13">
    <location>
        <position position="309"/>
    </location>
    <ligand>
        <name>UDP-N-acetyl-alpha-D-glucosamine</name>
        <dbReference type="ChEBI" id="CHEBI:57705"/>
    </ligand>
</feature>
<dbReference type="InterPro" id="IPR005750">
    <property type="entry name" value="UDP_GlcNAc_COvinyl_MurA"/>
</dbReference>
<dbReference type="OrthoDB" id="9803760at2"/>
<evidence type="ECO:0000256" key="3">
    <source>
        <dbReference type="ARBA" id="ARBA00022490"/>
    </source>
</evidence>
<dbReference type="SUPFAM" id="SSF55205">
    <property type="entry name" value="EPT/RTPC-like"/>
    <property type="match status" value="1"/>
</dbReference>
<keyword evidence="9 13" id="KW-0961">Cell wall biogenesis/degradation</keyword>
<keyword evidence="3 13" id="KW-0963">Cytoplasm</keyword>
<keyword evidence="6 13" id="KW-0133">Cell shape</keyword>
<dbReference type="GO" id="GO:0008760">
    <property type="term" value="F:UDP-N-acetylglucosamine 1-carboxyvinyltransferase activity"/>
    <property type="evidence" value="ECO:0007669"/>
    <property type="project" value="UniProtKB-UniRule"/>
</dbReference>
<comment type="function">
    <text evidence="13">Cell wall formation. Adds enolpyruvyl to UDP-N-acetylglucosamine.</text>
</comment>
<organism evidence="15 16">
    <name type="scientific">Tritonibacter multivorans</name>
    <dbReference type="NCBI Taxonomy" id="928856"/>
    <lineage>
        <taxon>Bacteria</taxon>
        <taxon>Pseudomonadati</taxon>
        <taxon>Pseudomonadota</taxon>
        <taxon>Alphaproteobacteria</taxon>
        <taxon>Rhodobacterales</taxon>
        <taxon>Paracoccaceae</taxon>
        <taxon>Tritonibacter</taxon>
    </lineage>
</organism>
<dbReference type="NCBIfam" id="NF006873">
    <property type="entry name" value="PRK09369.1"/>
    <property type="match status" value="1"/>
</dbReference>
<evidence type="ECO:0000256" key="6">
    <source>
        <dbReference type="ARBA" id="ARBA00022960"/>
    </source>
</evidence>
<evidence type="ECO:0000256" key="4">
    <source>
        <dbReference type="ARBA" id="ARBA00022618"/>
    </source>
</evidence>
<feature type="active site" description="Proton donor" evidence="13">
    <location>
        <position position="118"/>
    </location>
</feature>
<reference evidence="15 16" key="1">
    <citation type="submission" date="2015-09" db="EMBL/GenBank/DDBJ databases">
        <authorList>
            <consortium name="Swine Surveillance"/>
        </authorList>
    </citation>
    <scope>NUCLEOTIDE SEQUENCE [LARGE SCALE GENOMIC DNA]</scope>
    <source>
        <strain evidence="15 16">CECT 7557</strain>
    </source>
</reference>
<keyword evidence="16" id="KW-1185">Reference proteome</keyword>
<comment type="subcellular location">
    <subcellularLocation>
        <location evidence="1 13">Cytoplasm</location>
    </subcellularLocation>
</comment>
<dbReference type="NCBIfam" id="TIGR01072">
    <property type="entry name" value="murA"/>
    <property type="match status" value="1"/>
</dbReference>
<dbReference type="GO" id="GO:0009252">
    <property type="term" value="P:peptidoglycan biosynthetic process"/>
    <property type="evidence" value="ECO:0007669"/>
    <property type="project" value="UniProtKB-UniRule"/>
</dbReference>
<gene>
    <name evidence="13 15" type="primary">murA</name>
    <name evidence="15" type="ORF">TRM7557_00016</name>
</gene>
<keyword evidence="10 13" id="KW-0670">Pyruvate</keyword>
<comment type="similarity">
    <text evidence="11 13">Belongs to the EPSP synthase family. MurA subfamily.</text>
</comment>
<dbReference type="FunFam" id="3.65.10.10:FF:000001">
    <property type="entry name" value="UDP-N-acetylglucosamine 1-carboxyvinyltransferase"/>
    <property type="match status" value="1"/>
</dbReference>
<keyword evidence="8 13" id="KW-0131">Cell cycle</keyword>
<protein>
    <recommendedName>
        <fullName evidence="13">UDP-N-acetylglucosamine 1-carboxyvinyltransferase</fullName>
        <ecNumber evidence="13">2.5.1.7</ecNumber>
    </recommendedName>
    <alternativeName>
        <fullName evidence="13">Enoylpyruvate transferase</fullName>
    </alternativeName>
    <alternativeName>
        <fullName evidence="13">UDP-N-acetylglucosamine enolpyruvyl transferase</fullName>
        <shortName evidence="13">EPT</shortName>
    </alternativeName>
</protein>
<evidence type="ECO:0000256" key="13">
    <source>
        <dbReference type="HAMAP-Rule" id="MF_00111"/>
    </source>
</evidence>